<dbReference type="STRING" id="1526571.AT746_15910"/>
<dbReference type="AlphaFoldDB" id="A0A0U2PJ84"/>
<evidence type="ECO:0000313" key="1">
    <source>
        <dbReference type="EMBL" id="ALS99597.1"/>
    </source>
</evidence>
<name>A0A0U2PJ84_9ALTE</name>
<dbReference type="Proteomes" id="UP000068447">
    <property type="component" value="Chromosome"/>
</dbReference>
<gene>
    <name evidence="1" type="ORF">AT746_15910</name>
</gene>
<organism evidence="1 2">
    <name type="scientific">Lacimicrobium alkaliphilum</name>
    <dbReference type="NCBI Taxonomy" id="1526571"/>
    <lineage>
        <taxon>Bacteria</taxon>
        <taxon>Pseudomonadati</taxon>
        <taxon>Pseudomonadota</taxon>
        <taxon>Gammaproteobacteria</taxon>
        <taxon>Alteromonadales</taxon>
        <taxon>Alteromonadaceae</taxon>
        <taxon>Lacimicrobium</taxon>
    </lineage>
</organism>
<evidence type="ECO:0000313" key="2">
    <source>
        <dbReference type="Proteomes" id="UP000068447"/>
    </source>
</evidence>
<reference evidence="1 2" key="1">
    <citation type="submission" date="2015-12" db="EMBL/GenBank/DDBJ databases">
        <title>Complete genome of Lacimicrobium alkaliphilum KCTC 32984.</title>
        <authorList>
            <person name="Kim S.-G."/>
            <person name="Lee Y.-J."/>
        </authorList>
    </citation>
    <scope>NUCLEOTIDE SEQUENCE [LARGE SCALE GENOMIC DNA]</scope>
    <source>
        <strain evidence="1 2">YelD216</strain>
    </source>
</reference>
<sequence length="436" mass="49275">MNKRTLVLWAVSLVAAYTAGVVFPFPDRHNISPAESGAELHFAGSPAAQSANDSVVAFDILSVDNEQLTLKGESSADNLNVQALVDRLQQVLASEDGEQANYGQLGEAFNAISQLNETQLLEALLRFEPLAGTRENRALLEMLLVRYSKFNPQEAMAYLHRNVENPLFRLSPAVEIMSDWSEQDSQSAYDWFVKNKEAYSRYGGRLVSSLFKGLATQDRYDAMDKLDSLTLSRNEIGRAVHGITSNLSEGHEYIELIDVARLQDRKEVTRHILAEWTREDPHSASHWLTASTLNSERLQQTVMLNWMRGNQTDRAEAADWYIHQTTLADYQQRINEVMEAFAFNDPEAGINWLDKSDISDRDSALKTMIGRSVFQHPDFAISQIAQIQDEAKRLEASKAVYRGLTMNNPDKAEDFAANSPYKETLLKIRNPFEPRR</sequence>
<keyword evidence="2" id="KW-1185">Reference proteome</keyword>
<dbReference type="RefSeq" id="WP_062482248.1">
    <property type="nucleotide sequence ID" value="NZ_CP013650.1"/>
</dbReference>
<proteinExistence type="predicted"/>
<dbReference type="OrthoDB" id="6397140at2"/>
<accession>A0A0U2PJ84</accession>
<dbReference type="EMBL" id="CP013650">
    <property type="protein sequence ID" value="ALS99597.1"/>
    <property type="molecule type" value="Genomic_DNA"/>
</dbReference>
<dbReference type="KEGG" id="lal:AT746_15910"/>
<protein>
    <submittedName>
        <fullName evidence="1">Uncharacterized protein</fullName>
    </submittedName>
</protein>